<evidence type="ECO:0000313" key="2">
    <source>
        <dbReference type="Proteomes" id="UP000076989"/>
    </source>
</evidence>
<accession>A0AB34XXQ4</accession>
<proteinExistence type="predicted"/>
<dbReference type="AlphaFoldDB" id="A0AB34XXQ4"/>
<gene>
    <name evidence="1" type="ORF">Nizo2260_3018</name>
</gene>
<dbReference type="RefSeq" id="WP_060811389.1">
    <property type="nucleotide sequence ID" value="NZ_CAXLJY010000010.1"/>
</dbReference>
<dbReference type="Proteomes" id="UP000076989">
    <property type="component" value="Unassembled WGS sequence"/>
</dbReference>
<comment type="caution">
    <text evidence="1">The sequence shown here is derived from an EMBL/GenBank/DDBJ whole genome shotgun (WGS) entry which is preliminary data.</text>
</comment>
<sequence>MSPKQIEEEMYNYIREHDATSFVELEQLFDQCNYDYRGGLEIGVQGQRNLSYWFDWSADALKIFDNVITRPDVAMQISSPMIYLIDGAVPTLPVAKTYREYKHPHWIPIVFTVDHEQALS</sequence>
<organism evidence="1 2">
    <name type="scientific">Lactiplantibacillus plantarum</name>
    <name type="common">Lactobacillus plantarum</name>
    <dbReference type="NCBI Taxonomy" id="1590"/>
    <lineage>
        <taxon>Bacteria</taxon>
        <taxon>Bacillati</taxon>
        <taxon>Bacillota</taxon>
        <taxon>Bacilli</taxon>
        <taxon>Lactobacillales</taxon>
        <taxon>Lactobacillaceae</taxon>
        <taxon>Lactiplantibacillus</taxon>
    </lineage>
</organism>
<protein>
    <submittedName>
        <fullName evidence="1">In superantigen-encoding pathogenicity islands SaPI</fullName>
    </submittedName>
</protein>
<reference evidence="1 2" key="1">
    <citation type="submission" date="2016-03" db="EMBL/GenBank/DDBJ databases">
        <title>Comparative genomics of 54 Lactobacillus plantarum strains reveals genomic uncoupling from niche constraints.</title>
        <authorList>
            <person name="Martino M.E."/>
        </authorList>
    </citation>
    <scope>NUCLEOTIDE SEQUENCE [LARGE SCALE GENOMIC DNA]</scope>
    <source>
        <strain evidence="1 2">Nizo2260</strain>
    </source>
</reference>
<evidence type="ECO:0000313" key="1">
    <source>
        <dbReference type="EMBL" id="KZU01294.1"/>
    </source>
</evidence>
<dbReference type="EMBL" id="LUWI01000041">
    <property type="protein sequence ID" value="KZU01294.1"/>
    <property type="molecule type" value="Genomic_DNA"/>
</dbReference>
<name>A0AB34XXQ4_LACPN</name>